<dbReference type="Pfam" id="PF08240">
    <property type="entry name" value="ADH_N"/>
    <property type="match status" value="1"/>
</dbReference>
<dbReference type="InterPro" id="IPR036291">
    <property type="entry name" value="NAD(P)-bd_dom_sf"/>
</dbReference>
<accession>A0A1G7KMH7</accession>
<dbReference type="InterPro" id="IPR050129">
    <property type="entry name" value="Zn_alcohol_dh"/>
</dbReference>
<gene>
    <name evidence="4" type="ORF">SAMN05660235_01386</name>
</gene>
<dbReference type="Gene3D" id="3.40.50.720">
    <property type="entry name" value="NAD(P)-binding Rossmann-like Domain"/>
    <property type="match status" value="1"/>
</dbReference>
<dbReference type="RefSeq" id="WP_093689379.1">
    <property type="nucleotide sequence ID" value="NZ_FNBU01000009.1"/>
</dbReference>
<dbReference type="AlphaFoldDB" id="A0A1G7KMH7"/>
<dbReference type="OrthoDB" id="1674659at2"/>
<dbReference type="PANTHER" id="PTHR43401">
    <property type="entry name" value="L-THREONINE 3-DEHYDROGENASE"/>
    <property type="match status" value="1"/>
</dbReference>
<feature type="domain" description="Alcohol dehydrogenase-like N-terminal" evidence="3">
    <location>
        <begin position="26"/>
        <end position="148"/>
    </location>
</feature>
<dbReference type="PANTHER" id="PTHR43401:SF1">
    <property type="entry name" value="ENOYL REDUCTASE (ER) DOMAIN-CONTAINING PROTEIN"/>
    <property type="match status" value="1"/>
</dbReference>
<evidence type="ECO:0000256" key="1">
    <source>
        <dbReference type="ARBA" id="ARBA00023002"/>
    </source>
</evidence>
<dbReference type="SUPFAM" id="SSF51735">
    <property type="entry name" value="NAD(P)-binding Rossmann-fold domains"/>
    <property type="match status" value="1"/>
</dbReference>
<dbReference type="CDD" id="cd08231">
    <property type="entry name" value="MDR_TM0436_like"/>
    <property type="match status" value="1"/>
</dbReference>
<reference evidence="5" key="1">
    <citation type="submission" date="2016-10" db="EMBL/GenBank/DDBJ databases">
        <authorList>
            <person name="Varghese N."/>
            <person name="Submissions S."/>
        </authorList>
    </citation>
    <scope>NUCLEOTIDE SEQUENCE [LARGE SCALE GENOMIC DNA]</scope>
    <source>
        <strain evidence="5">DSM 23256</strain>
    </source>
</reference>
<dbReference type="GO" id="GO:0016491">
    <property type="term" value="F:oxidoreductase activity"/>
    <property type="evidence" value="ECO:0007669"/>
    <property type="project" value="UniProtKB-KW"/>
</dbReference>
<proteinExistence type="predicted"/>
<keyword evidence="5" id="KW-1185">Reference proteome</keyword>
<organism evidence="4 5">
    <name type="scientific">Sporolituus thermophilus DSM 23256</name>
    <dbReference type="NCBI Taxonomy" id="1123285"/>
    <lineage>
        <taxon>Bacteria</taxon>
        <taxon>Bacillati</taxon>
        <taxon>Bacillota</taxon>
        <taxon>Negativicutes</taxon>
        <taxon>Selenomonadales</taxon>
        <taxon>Sporomusaceae</taxon>
        <taxon>Sporolituus</taxon>
    </lineage>
</organism>
<evidence type="ECO:0000313" key="5">
    <source>
        <dbReference type="Proteomes" id="UP000243333"/>
    </source>
</evidence>
<evidence type="ECO:0000259" key="3">
    <source>
        <dbReference type="Pfam" id="PF08240"/>
    </source>
</evidence>
<name>A0A1G7KMH7_9FIRM</name>
<dbReference type="STRING" id="1123285.SAMN05660235_01386"/>
<keyword evidence="1" id="KW-0560">Oxidoreductase</keyword>
<dbReference type="InterPro" id="IPR013154">
    <property type="entry name" value="ADH-like_N"/>
</dbReference>
<dbReference type="Pfam" id="PF00107">
    <property type="entry name" value="ADH_zinc_N"/>
    <property type="match status" value="1"/>
</dbReference>
<sequence length="365" mass="39466">MIRAAIMEKPLAKVRIVDLPEPKLEDGAALLETIYSEVCGTDVHLFNGRLAGVPYPIIPGHINVGRITQTNGPVYDVDGNLLHPGDVVTFLDVHETCHNCWYCLVAKASTRCPHRKVYGITYGVQDGILGGWSEKIYLKPGVKIVKLPWQIKPEAFIGGGCGLPTAFHAVEQAGIKLGDSVVIQGCGPVGLNAAILAQLAGALQVIVVGAPALRLKLAEDFGVGAVINIETMDTADRIAAVKELTGGRGADVVIEATGVPSALNEGMAMVRDAGTYIIVGQYTDNGEVTFNPHLDLNKKHLTIKGVWGIDLSHFYRSIQIMAKYHQRFAWERLISRHYSLTDINQALEDVEHCRVIKAVIAPNGK</sequence>
<evidence type="ECO:0000313" key="4">
    <source>
        <dbReference type="EMBL" id="SDF38458.1"/>
    </source>
</evidence>
<feature type="domain" description="Alcohol dehydrogenase-like C-terminal" evidence="2">
    <location>
        <begin position="188"/>
        <end position="322"/>
    </location>
</feature>
<dbReference type="SUPFAM" id="SSF50129">
    <property type="entry name" value="GroES-like"/>
    <property type="match status" value="1"/>
</dbReference>
<dbReference type="Proteomes" id="UP000243333">
    <property type="component" value="Unassembled WGS sequence"/>
</dbReference>
<protein>
    <submittedName>
        <fullName evidence="4">L-iditol 2-dehydrogenase</fullName>
    </submittedName>
</protein>
<dbReference type="Gene3D" id="3.90.180.10">
    <property type="entry name" value="Medium-chain alcohol dehydrogenases, catalytic domain"/>
    <property type="match status" value="1"/>
</dbReference>
<dbReference type="InterPro" id="IPR011032">
    <property type="entry name" value="GroES-like_sf"/>
</dbReference>
<dbReference type="InterPro" id="IPR013149">
    <property type="entry name" value="ADH-like_C"/>
</dbReference>
<dbReference type="EMBL" id="FNBU01000009">
    <property type="protein sequence ID" value="SDF38458.1"/>
    <property type="molecule type" value="Genomic_DNA"/>
</dbReference>
<evidence type="ECO:0000259" key="2">
    <source>
        <dbReference type="Pfam" id="PF00107"/>
    </source>
</evidence>